<proteinExistence type="predicted"/>
<dbReference type="SUPFAM" id="SSF54637">
    <property type="entry name" value="Thioesterase/thiol ester dehydrase-isomerase"/>
    <property type="match status" value="1"/>
</dbReference>
<reference evidence="1 2" key="1">
    <citation type="submission" date="2021-12" db="EMBL/GenBank/DDBJ databases">
        <title>Discovery of the Pendulisporaceae a myxobacterial family with distinct sporulation behavior and unique specialized metabolism.</title>
        <authorList>
            <person name="Garcia R."/>
            <person name="Popoff A."/>
            <person name="Bader C.D."/>
            <person name="Loehr J."/>
            <person name="Walesch S."/>
            <person name="Walt C."/>
            <person name="Boldt J."/>
            <person name="Bunk B."/>
            <person name="Haeckl F.J.F.P.J."/>
            <person name="Gunesch A.P."/>
            <person name="Birkelbach J."/>
            <person name="Nuebel U."/>
            <person name="Pietschmann T."/>
            <person name="Bach T."/>
            <person name="Mueller R."/>
        </authorList>
    </citation>
    <scope>NUCLEOTIDE SEQUENCE [LARGE SCALE GENOMIC DNA]</scope>
    <source>
        <strain evidence="1 2">MSr11954</strain>
    </source>
</reference>
<dbReference type="EMBL" id="CP089984">
    <property type="protein sequence ID" value="WXB17076.1"/>
    <property type="molecule type" value="Genomic_DNA"/>
</dbReference>
<keyword evidence="2" id="KW-1185">Reference proteome</keyword>
<gene>
    <name evidence="1" type="ORF">LZC94_07320</name>
</gene>
<dbReference type="Gene3D" id="3.10.129.10">
    <property type="entry name" value="Hotdog Thioesterase"/>
    <property type="match status" value="1"/>
</dbReference>
<dbReference type="InterPro" id="IPR052342">
    <property type="entry name" value="MCH/BMMD"/>
</dbReference>
<dbReference type="PANTHER" id="PTHR43664:SF1">
    <property type="entry name" value="BETA-METHYLMALYL-COA DEHYDRATASE"/>
    <property type="match status" value="1"/>
</dbReference>
<dbReference type="PANTHER" id="PTHR43664">
    <property type="entry name" value="MONOAMINE OXIDASE-RELATED"/>
    <property type="match status" value="1"/>
</dbReference>
<dbReference type="InterPro" id="IPR029069">
    <property type="entry name" value="HotDog_dom_sf"/>
</dbReference>
<accession>A0ABZ2M1I4</accession>
<evidence type="ECO:0000313" key="1">
    <source>
        <dbReference type="EMBL" id="WXB17076.1"/>
    </source>
</evidence>
<dbReference type="InterPro" id="IPR048274">
    <property type="entry name" value="MC_hydratase"/>
</dbReference>
<sequence length="174" mass="19518">MENTRAYVKVGENRYRESPGLYFEEFTVGTVIEHRPGRTLTEADNVWQSLINMNHSPLHIDAAYCEKTEFRKPLISSLVTFSVINGMSVNSLTAKGIANLGWDKVRLLAPCFAGDTVYAESKVLSARLSQSRPHQGIVTCETRGVKADGTVILTCERTFIIPTRDHTSHRDARY</sequence>
<evidence type="ECO:0000313" key="2">
    <source>
        <dbReference type="Proteomes" id="UP001370348"/>
    </source>
</evidence>
<organism evidence="1 2">
    <name type="scientific">Pendulispora albinea</name>
    <dbReference type="NCBI Taxonomy" id="2741071"/>
    <lineage>
        <taxon>Bacteria</taxon>
        <taxon>Pseudomonadati</taxon>
        <taxon>Myxococcota</taxon>
        <taxon>Myxococcia</taxon>
        <taxon>Myxococcales</taxon>
        <taxon>Sorangiineae</taxon>
        <taxon>Pendulisporaceae</taxon>
        <taxon>Pendulispora</taxon>
    </lineage>
</organism>
<dbReference type="RefSeq" id="WP_394826706.1">
    <property type="nucleotide sequence ID" value="NZ_CP089984.1"/>
</dbReference>
<name>A0ABZ2M1I4_9BACT</name>
<protein>
    <submittedName>
        <fullName evidence="1">MaoC family dehydratase</fullName>
    </submittedName>
</protein>
<dbReference type="Pfam" id="PF19315">
    <property type="entry name" value="MC_hydratase"/>
    <property type="match status" value="1"/>
</dbReference>
<dbReference type="Proteomes" id="UP001370348">
    <property type="component" value="Chromosome"/>
</dbReference>
<dbReference type="CDD" id="cd03451">
    <property type="entry name" value="FkbR2"/>
    <property type="match status" value="1"/>
</dbReference>